<accession>A0A4U8TBJ3</accession>
<dbReference type="EMBL" id="JRPR02000003">
    <property type="protein sequence ID" value="TLD96568.1"/>
    <property type="molecule type" value="Genomic_DNA"/>
</dbReference>
<organism evidence="1 2">
    <name type="scientific">Helicobacter jaachi</name>
    <dbReference type="NCBI Taxonomy" id="1677920"/>
    <lineage>
        <taxon>Bacteria</taxon>
        <taxon>Pseudomonadati</taxon>
        <taxon>Campylobacterota</taxon>
        <taxon>Epsilonproteobacteria</taxon>
        <taxon>Campylobacterales</taxon>
        <taxon>Helicobacteraceae</taxon>
        <taxon>Helicobacter</taxon>
    </lineage>
</organism>
<sequence length="163" mass="18717">MRKILFHPYFKSMMIHHAKDTLEFLIKESINFNVLCDRTHTHFSPELPPRISNTFGEIIPFVLAGYTFESIELQKEYMSFEAGFGSENIGSFVSIGYDGIVQILLHDSDLLREIPLFTNVSHPCFYNLSTEELEQIATAQQEGIEDSRLAFASVPENSKFFKK</sequence>
<dbReference type="Proteomes" id="UP000029733">
    <property type="component" value="Unassembled WGS sequence"/>
</dbReference>
<comment type="caution">
    <text evidence="1">The sequence shown here is derived from an EMBL/GenBank/DDBJ whole genome shotgun (WGS) entry which is preliminary data.</text>
</comment>
<gene>
    <name evidence="1" type="ORF">LS71_005770</name>
</gene>
<dbReference type="AlphaFoldDB" id="A0A4U8TBJ3"/>
<evidence type="ECO:0000313" key="2">
    <source>
        <dbReference type="Proteomes" id="UP000029733"/>
    </source>
</evidence>
<evidence type="ECO:0000313" key="1">
    <source>
        <dbReference type="EMBL" id="TLD96568.1"/>
    </source>
</evidence>
<dbReference type="STRING" id="1677920.LS71_02165"/>
<dbReference type="RefSeq" id="WP_034353016.1">
    <property type="nucleotide sequence ID" value="NZ_JRPR02000003.1"/>
</dbReference>
<protein>
    <submittedName>
        <fullName evidence="1">Uncharacterized protein</fullName>
    </submittedName>
</protein>
<keyword evidence="2" id="KW-1185">Reference proteome</keyword>
<dbReference type="OrthoDB" id="5333999at2"/>
<reference evidence="1 2" key="1">
    <citation type="journal article" date="2014" name="Genome Announc.">
        <title>Draft genome sequences of eight enterohepatic helicobacter species isolated from both laboratory and wild rodents.</title>
        <authorList>
            <person name="Sheh A."/>
            <person name="Shen Z."/>
            <person name="Fox J.G."/>
        </authorList>
    </citation>
    <scope>NUCLEOTIDE SEQUENCE [LARGE SCALE GENOMIC DNA]</scope>
    <source>
        <strain evidence="1 2">MIT 09-6949</strain>
    </source>
</reference>
<name>A0A4U8TBJ3_9HELI</name>
<proteinExistence type="predicted"/>